<dbReference type="PANTHER" id="PTHR31078:SF1">
    <property type="entry name" value="CILIA- AND FLAGELLA-ASSOCIATED PROTEIN 300"/>
    <property type="match status" value="1"/>
</dbReference>
<accession>A0ABP0J0X7</accession>
<dbReference type="InterPro" id="IPR027417">
    <property type="entry name" value="P-loop_NTPase"/>
</dbReference>
<dbReference type="EMBL" id="CAXAMM010005625">
    <property type="protein sequence ID" value="CAK9007997.1"/>
    <property type="molecule type" value="Genomic_DNA"/>
</dbReference>
<dbReference type="PANTHER" id="PTHR31078">
    <property type="entry name" value="CILIA- AND FLAGELLA-ASSOCIATED PROTEIN 300"/>
    <property type="match status" value="1"/>
</dbReference>
<name>A0ABP0J0X7_9DINO</name>
<dbReference type="Pfam" id="PF14926">
    <property type="entry name" value="CFAP300"/>
    <property type="match status" value="1"/>
</dbReference>
<keyword evidence="4" id="KW-0963">Cytoplasm</keyword>
<protein>
    <recommendedName>
        <fullName evidence="3">Cilia- and flagella-associated protein 300</fullName>
    </recommendedName>
</protein>
<proteinExistence type="inferred from homology"/>
<evidence type="ECO:0000256" key="2">
    <source>
        <dbReference type="ARBA" id="ARBA00009205"/>
    </source>
</evidence>
<gene>
    <name evidence="8" type="ORF">SCF082_LOCUS9673</name>
</gene>
<keyword evidence="8" id="KW-0969">Cilium</keyword>
<evidence type="ECO:0000256" key="4">
    <source>
        <dbReference type="ARBA" id="ARBA00022490"/>
    </source>
</evidence>
<sequence length="493" mass="55653">ASARMATQERFKEARSGILFSSDVSARGMDYPNISLVIQFGAPATREMYIHRVGRTARAGKAGDAVLILGELEQAFLAAVQDLPLQQHAKHDELKRVNELLVKATTSWLSSAPLRAAAGGAFASLLVHYKATHRVLHMQEDDAIQASSDLLLGCGLVDQPVITRRLAVMLGIEKNPLIQCAKRLGDQEELMLEVPDLSLRRADPGAEEMKNQRSREMDEDWVSITNMPMGGGFSSFQNPEIQPFFEKWGFGADMETQLWGVISEDVVFWKSVNMDHDQYRTQDSSRSQVTSESFQEMLDAFFKDREVLSVLHASTGVRVISPSKVAVQWQPMSTKVVSMSFFNKLEDAGCISSSGHIRGRLEEDWEDVPIVNMIREAMLMEESELYETFSPEDRREFLFRIFQHLVFGGASNQYEDHVEDYFKATKAVYKDLLSVRRNDTGDVEVLSTVASVESLSDGGVLYRKDSLLNFCYVIHDPVVRHVKVWYFGFRALW</sequence>
<dbReference type="Proteomes" id="UP001642464">
    <property type="component" value="Unassembled WGS sequence"/>
</dbReference>
<comment type="subcellular location">
    <subcellularLocation>
        <location evidence="1">Cytoplasm</location>
        <location evidence="1">Cytoskeleton</location>
        <location evidence="1">Cilium axoneme</location>
    </subcellularLocation>
</comment>
<keyword evidence="6" id="KW-0966">Cell projection</keyword>
<dbReference type="CDD" id="cd18787">
    <property type="entry name" value="SF2_C_DEAD"/>
    <property type="match status" value="1"/>
</dbReference>
<dbReference type="InterPro" id="IPR029416">
    <property type="entry name" value="CFAP300"/>
</dbReference>
<dbReference type="Pfam" id="PF00271">
    <property type="entry name" value="Helicase_C"/>
    <property type="match status" value="1"/>
</dbReference>
<evidence type="ECO:0000259" key="7">
    <source>
        <dbReference type="PROSITE" id="PS51194"/>
    </source>
</evidence>
<organism evidence="8 9">
    <name type="scientific">Durusdinium trenchii</name>
    <dbReference type="NCBI Taxonomy" id="1381693"/>
    <lineage>
        <taxon>Eukaryota</taxon>
        <taxon>Sar</taxon>
        <taxon>Alveolata</taxon>
        <taxon>Dinophyceae</taxon>
        <taxon>Suessiales</taxon>
        <taxon>Symbiodiniaceae</taxon>
        <taxon>Durusdinium</taxon>
    </lineage>
</organism>
<keyword evidence="9" id="KW-1185">Reference proteome</keyword>
<evidence type="ECO:0000313" key="8">
    <source>
        <dbReference type="EMBL" id="CAK9007997.1"/>
    </source>
</evidence>
<evidence type="ECO:0000256" key="1">
    <source>
        <dbReference type="ARBA" id="ARBA00004430"/>
    </source>
</evidence>
<reference evidence="8 9" key="1">
    <citation type="submission" date="2024-02" db="EMBL/GenBank/DDBJ databases">
        <authorList>
            <person name="Chen Y."/>
            <person name="Shah S."/>
            <person name="Dougan E. K."/>
            <person name="Thang M."/>
            <person name="Chan C."/>
        </authorList>
    </citation>
    <scope>NUCLEOTIDE SEQUENCE [LARGE SCALE GENOMIC DNA]</scope>
</reference>
<keyword evidence="5" id="KW-0206">Cytoskeleton</keyword>
<comment type="similarity">
    <text evidence="2">Belongs to the CFAP300 family.</text>
</comment>
<evidence type="ECO:0000256" key="5">
    <source>
        <dbReference type="ARBA" id="ARBA00023212"/>
    </source>
</evidence>
<dbReference type="InterPro" id="IPR001650">
    <property type="entry name" value="Helicase_C-like"/>
</dbReference>
<feature type="domain" description="Helicase C-terminal" evidence="7">
    <location>
        <begin position="1"/>
        <end position="102"/>
    </location>
</feature>
<comment type="caution">
    <text evidence="8">The sequence shown here is derived from an EMBL/GenBank/DDBJ whole genome shotgun (WGS) entry which is preliminary data.</text>
</comment>
<dbReference type="SUPFAM" id="SSF52540">
    <property type="entry name" value="P-loop containing nucleoside triphosphate hydrolases"/>
    <property type="match status" value="1"/>
</dbReference>
<evidence type="ECO:0000256" key="6">
    <source>
        <dbReference type="ARBA" id="ARBA00023273"/>
    </source>
</evidence>
<feature type="non-terminal residue" evidence="8">
    <location>
        <position position="1"/>
    </location>
</feature>
<evidence type="ECO:0000256" key="3">
    <source>
        <dbReference type="ARBA" id="ARBA00022174"/>
    </source>
</evidence>
<dbReference type="PROSITE" id="PS51194">
    <property type="entry name" value="HELICASE_CTER"/>
    <property type="match status" value="1"/>
</dbReference>
<keyword evidence="8" id="KW-0282">Flagellum</keyword>
<dbReference type="SMART" id="SM00490">
    <property type="entry name" value="HELICc"/>
    <property type="match status" value="1"/>
</dbReference>
<dbReference type="Gene3D" id="3.40.50.300">
    <property type="entry name" value="P-loop containing nucleotide triphosphate hydrolases"/>
    <property type="match status" value="1"/>
</dbReference>
<evidence type="ECO:0000313" key="9">
    <source>
        <dbReference type="Proteomes" id="UP001642464"/>
    </source>
</evidence>